<dbReference type="EMBL" id="JBHSKM010000028">
    <property type="protein sequence ID" value="MFC5218846.1"/>
    <property type="molecule type" value="Genomic_DNA"/>
</dbReference>
<feature type="region of interest" description="Disordered" evidence="1">
    <location>
        <begin position="249"/>
        <end position="278"/>
    </location>
</feature>
<name>A0ABW0CUY3_STRCD</name>
<evidence type="ECO:0000313" key="2">
    <source>
        <dbReference type="EMBL" id="MFC5218846.1"/>
    </source>
</evidence>
<comment type="caution">
    <text evidence="2">The sequence shown here is derived from an EMBL/GenBank/DDBJ whole genome shotgun (WGS) entry which is preliminary data.</text>
</comment>
<dbReference type="Proteomes" id="UP001596263">
    <property type="component" value="Unassembled WGS sequence"/>
</dbReference>
<reference evidence="3" key="1">
    <citation type="journal article" date="2019" name="Int. J. Syst. Evol. Microbiol.">
        <title>The Global Catalogue of Microorganisms (GCM) 10K type strain sequencing project: providing services to taxonomists for standard genome sequencing and annotation.</title>
        <authorList>
            <consortium name="The Broad Institute Genomics Platform"/>
            <consortium name="The Broad Institute Genome Sequencing Center for Infectious Disease"/>
            <person name="Wu L."/>
            <person name="Ma J."/>
        </authorList>
    </citation>
    <scope>NUCLEOTIDE SEQUENCE [LARGE SCALE GENOMIC DNA]</scope>
    <source>
        <strain evidence="3">KCTC 42586</strain>
    </source>
</reference>
<organism evidence="2 3">
    <name type="scientific">Streptomyces coerulescens</name>
    <dbReference type="NCBI Taxonomy" id="29304"/>
    <lineage>
        <taxon>Bacteria</taxon>
        <taxon>Bacillati</taxon>
        <taxon>Actinomycetota</taxon>
        <taxon>Actinomycetes</taxon>
        <taxon>Kitasatosporales</taxon>
        <taxon>Streptomycetaceae</taxon>
        <taxon>Streptomyces</taxon>
    </lineage>
</organism>
<evidence type="ECO:0000313" key="3">
    <source>
        <dbReference type="Proteomes" id="UP001596263"/>
    </source>
</evidence>
<gene>
    <name evidence="2" type="ORF">ACFPQ9_33865</name>
</gene>
<sequence length="278" mass="29715">MPKKQPFAAKLARQIQAATGLAYTDCIKMYQPGENEDWIVLARELRAAGLVDTADNLLNIAVVSAESAAWLEAVEQIESAFYDIAHARVKRVSRVCMDAFEAVLSRAGFEMYSFDTSAEVYHCAFLALARAGAMPDGRALARAALDVFHDDPLYCSDVVRSRGRAPFTYETAASLTGPDTPFAIAARQAARAVAAASAVRTGGDEGWYEAAEHMVEAVWHGSAATGLPPLHESREHRDFFEGEMGGILPTGGPTEQPTTVASVPIDGPSRAASAITPV</sequence>
<protein>
    <submittedName>
        <fullName evidence="2">Uncharacterized protein</fullName>
    </submittedName>
</protein>
<proteinExistence type="predicted"/>
<evidence type="ECO:0000256" key="1">
    <source>
        <dbReference type="SAM" id="MobiDB-lite"/>
    </source>
</evidence>
<dbReference type="RefSeq" id="WP_380862045.1">
    <property type="nucleotide sequence ID" value="NZ_JBHSKM010000028.1"/>
</dbReference>
<accession>A0ABW0CUY3</accession>
<keyword evidence="3" id="KW-1185">Reference proteome</keyword>